<dbReference type="GO" id="GO:0051225">
    <property type="term" value="P:spindle assembly"/>
    <property type="evidence" value="ECO:0007669"/>
    <property type="project" value="InterPro"/>
</dbReference>
<dbReference type="InterPro" id="IPR026206">
    <property type="entry name" value="HAUS3"/>
</dbReference>
<evidence type="ECO:0008006" key="4">
    <source>
        <dbReference type="Google" id="ProtNLM"/>
    </source>
</evidence>
<dbReference type="PANTHER" id="PTHR19378:SF0">
    <property type="entry name" value="HAUS AUGMIN-LIKE COMPLEX SUBUNIT 3"/>
    <property type="match status" value="1"/>
</dbReference>
<dbReference type="EMBL" id="CAJVCH010570688">
    <property type="protein sequence ID" value="CAG7835601.1"/>
    <property type="molecule type" value="Genomic_DNA"/>
</dbReference>
<dbReference type="Proteomes" id="UP000708208">
    <property type="component" value="Unassembled WGS sequence"/>
</dbReference>
<accession>A0A8J2LQH1</accession>
<organism evidence="2 3">
    <name type="scientific">Allacma fusca</name>
    <dbReference type="NCBI Taxonomy" id="39272"/>
    <lineage>
        <taxon>Eukaryota</taxon>
        <taxon>Metazoa</taxon>
        <taxon>Ecdysozoa</taxon>
        <taxon>Arthropoda</taxon>
        <taxon>Hexapoda</taxon>
        <taxon>Collembola</taxon>
        <taxon>Symphypleona</taxon>
        <taxon>Sminthuridae</taxon>
        <taxon>Allacma</taxon>
    </lineage>
</organism>
<evidence type="ECO:0000256" key="1">
    <source>
        <dbReference type="SAM" id="Coils"/>
    </source>
</evidence>
<proteinExistence type="predicted"/>
<keyword evidence="1" id="KW-0175">Coiled coil</keyword>
<comment type="caution">
    <text evidence="2">The sequence shown here is derived from an EMBL/GenBank/DDBJ whole genome shotgun (WGS) entry which is preliminary data.</text>
</comment>
<dbReference type="GO" id="GO:0070652">
    <property type="term" value="C:HAUS complex"/>
    <property type="evidence" value="ECO:0007669"/>
    <property type="project" value="InterPro"/>
</dbReference>
<protein>
    <recommendedName>
        <fullName evidence="4">HAUS augmin-like complex subunit 3 N-terminal domain-containing protein</fullName>
    </recommendedName>
</protein>
<evidence type="ECO:0000313" key="2">
    <source>
        <dbReference type="EMBL" id="CAG7835601.1"/>
    </source>
</evidence>
<dbReference type="GO" id="GO:0005815">
    <property type="term" value="C:microtubule organizing center"/>
    <property type="evidence" value="ECO:0007669"/>
    <property type="project" value="TreeGrafter"/>
</dbReference>
<sequence length="599" mass="69647">FPIFLHKKVVRMNRKDSSFAATSSLKGGRKSVSKPKKFVSRSEELCDWMASLGYQLPKNVQPEHFEYVFHNEDTARIVKQMMKVIKTENILDPVEIAKFDQLKKDGRVLYGSELEVHFDRIKAIKIDRAMKEQATIEKDRKLDQMIAEKEREIVQWKAMDKSLDDQLLAAEFDEAAAKNKAAFENMESEKLNKEILAKQQELIQLSNVLMEKLKSVHLKLSSGDKNKTTVRLCDNDNTWFQMLENEERLSMTIKSMYDKFGDEQGFGFGNGHLNPEFTHVAYRMFKQQENHLERLRHEIIHEKLREIEMDIEMAGIKKVLQSMGDIVVEAKLLFHAEPDIRDRMVQNTKECSDTFDTILRREQSLLKDTTKEDTAFRLESQIKELVDIKSCAKKERQDLMCFLVNTLVGQRVRVDVIRELFLAEKLKNEKLIWFLQEYRNSMFDLAKQEELLQNELTGSPSIDPEIAAALEKYKIPSSAYQNPQTTYQTLCLLKSLKETEKFSHLADGQQVTHLCQQVDHLQSLVKNVKFKVHGKSTFEESIASLESIHDEMEKNLRLHEQNKARRAKENVAQMLNQISQVADFLSELEATPGIVNYRY</sequence>
<feature type="non-terminal residue" evidence="2">
    <location>
        <position position="1"/>
    </location>
</feature>
<reference evidence="2" key="1">
    <citation type="submission" date="2021-06" db="EMBL/GenBank/DDBJ databases">
        <authorList>
            <person name="Hodson N. C."/>
            <person name="Mongue J. A."/>
            <person name="Jaron S. K."/>
        </authorList>
    </citation>
    <scope>NUCLEOTIDE SEQUENCE</scope>
</reference>
<dbReference type="OrthoDB" id="10686520at2759"/>
<dbReference type="PANTHER" id="PTHR19378">
    <property type="entry name" value="GOLGIN- RELATED"/>
    <property type="match status" value="1"/>
</dbReference>
<keyword evidence="3" id="KW-1185">Reference proteome</keyword>
<dbReference type="GO" id="GO:0072686">
    <property type="term" value="C:mitotic spindle"/>
    <property type="evidence" value="ECO:0007669"/>
    <property type="project" value="TreeGrafter"/>
</dbReference>
<dbReference type="GO" id="GO:0031023">
    <property type="term" value="P:microtubule organizing center organization"/>
    <property type="evidence" value="ECO:0007669"/>
    <property type="project" value="TreeGrafter"/>
</dbReference>
<evidence type="ECO:0000313" key="3">
    <source>
        <dbReference type="Proteomes" id="UP000708208"/>
    </source>
</evidence>
<dbReference type="AlphaFoldDB" id="A0A8J2LQH1"/>
<feature type="coiled-coil region" evidence="1">
    <location>
        <begin position="535"/>
        <end position="577"/>
    </location>
</feature>
<name>A0A8J2LQH1_9HEXA</name>
<gene>
    <name evidence="2" type="ORF">AFUS01_LOCUS44949</name>
</gene>